<accession>A0A809SID0</accession>
<sequence>MYKYIDIINDVDVIQIRSVDVVSIYQNFLKILIIELQEIKDSELFNELTWNNFKRNSGFSLVLNRFIFYLFYYLKDKKYTGKDNKKEQAFLEIIDLFKNDNNFDYIKNQNKELIINKAKEIFKLANIDGSTKDIITLVSEFDILNIESKQKQLNSLYFIFEAFNGCDIPD</sequence>
<dbReference type="RefSeq" id="WP_161553154.1">
    <property type="nucleotide sequence ID" value="NZ_AP022325.1"/>
</dbReference>
<evidence type="ECO:0000313" key="2">
    <source>
        <dbReference type="Proteomes" id="UP000464317"/>
    </source>
</evidence>
<protein>
    <submittedName>
        <fullName evidence="1">Uncharacterized protein</fullName>
    </submittedName>
</protein>
<dbReference type="KEGG" id="mfel:JPM2_3860"/>
<organism evidence="1 2">
    <name type="scientific">Mycoplasmopsis felis</name>
    <dbReference type="NCBI Taxonomy" id="33923"/>
    <lineage>
        <taxon>Bacteria</taxon>
        <taxon>Bacillati</taxon>
        <taxon>Mycoplasmatota</taxon>
        <taxon>Mycoplasmoidales</taxon>
        <taxon>Metamycoplasmataceae</taxon>
        <taxon>Mycoplasmopsis</taxon>
    </lineage>
</organism>
<dbReference type="AlphaFoldDB" id="A0A809SID0"/>
<keyword evidence="2" id="KW-1185">Reference proteome</keyword>
<dbReference type="Proteomes" id="UP000464317">
    <property type="component" value="Chromosome"/>
</dbReference>
<evidence type="ECO:0000313" key="1">
    <source>
        <dbReference type="EMBL" id="BBU47693.1"/>
    </source>
</evidence>
<name>A0A809SID0_9BACT</name>
<dbReference type="EMBL" id="AP022325">
    <property type="protein sequence ID" value="BBU47693.1"/>
    <property type="molecule type" value="Genomic_DNA"/>
</dbReference>
<proteinExistence type="predicted"/>
<gene>
    <name evidence="1" type="ORF">JPM2_3860</name>
</gene>
<reference evidence="1 2" key="1">
    <citation type="submission" date="2020-01" db="EMBL/GenBank/DDBJ databases">
        <title>Complete genome sequence of Mycoplasma felis strain Myco-2.</title>
        <authorList>
            <person name="Kinoshita Y."/>
            <person name="Niwa H."/>
            <person name="Uchida-Fujii E."/>
            <person name="Nukada T."/>
        </authorList>
    </citation>
    <scope>NUCLEOTIDE SEQUENCE [LARGE SCALE GENOMIC DNA]</scope>
    <source>
        <strain evidence="1 2">Myco-2</strain>
    </source>
</reference>